<evidence type="ECO:0000256" key="1">
    <source>
        <dbReference type="ARBA" id="ARBA00003343"/>
    </source>
</evidence>
<dbReference type="EC" id="2.7.1.160" evidence="2"/>
<name>A0ABQ0LK57_MYCCL</name>
<dbReference type="PANTHER" id="PTHR12684">
    <property type="entry name" value="PUTATIVE PHOSPHOTRANSFERASE"/>
    <property type="match status" value="1"/>
</dbReference>
<comment type="catalytic activity">
    <reaction evidence="3">
        <text>2'-phospho-[ligated tRNA] + NAD(+) = mature tRNA + ADP-alpha-D-ribose 1'',2''-cyclic phosphate + nicotinamide</text>
        <dbReference type="Rhea" id="RHEA:23324"/>
        <dbReference type="Rhea" id="RHEA-COMP:11106"/>
        <dbReference type="Rhea" id="RHEA-COMP:11107"/>
        <dbReference type="ChEBI" id="CHEBI:17154"/>
        <dbReference type="ChEBI" id="CHEBI:57540"/>
        <dbReference type="ChEBI" id="CHEBI:76596"/>
        <dbReference type="ChEBI" id="CHEBI:82883"/>
        <dbReference type="ChEBI" id="CHEBI:85027"/>
        <dbReference type="EC" id="2.7.1.160"/>
    </reaction>
</comment>
<dbReference type="InterPro" id="IPR042080">
    <property type="entry name" value="RNA_2'-PTrans_N"/>
</dbReference>
<evidence type="ECO:0000313" key="4">
    <source>
        <dbReference type="EMBL" id="GAT51420.1"/>
    </source>
</evidence>
<gene>
    <name evidence="4" type="ORF">MCHLO_08564</name>
</gene>
<dbReference type="Gene3D" id="1.10.10.970">
    <property type="entry name" value="RNA 2'-phosphotransferase, Tpt1/KptA family, N-terminal domain"/>
    <property type="match status" value="1"/>
</dbReference>
<evidence type="ECO:0000313" key="5">
    <source>
        <dbReference type="Proteomes" id="UP000815677"/>
    </source>
</evidence>
<dbReference type="Proteomes" id="UP000815677">
    <property type="component" value="Unassembled WGS sequence"/>
</dbReference>
<keyword evidence="5" id="KW-1185">Reference proteome</keyword>
<evidence type="ECO:0000256" key="2">
    <source>
        <dbReference type="ARBA" id="ARBA00012007"/>
    </source>
</evidence>
<accession>A0ABQ0LK57</accession>
<comment type="function">
    <text evidence="1">Catalyzes the last step of tRNA splicing, the transfer of the splice junction 2'-phosphate from ligated tRNA to NAD to produce ADP-ribose 1''-2'' cyclic phosphate.</text>
</comment>
<dbReference type="SUPFAM" id="SSF56399">
    <property type="entry name" value="ADP-ribosylation"/>
    <property type="match status" value="1"/>
</dbReference>
<evidence type="ECO:0000256" key="3">
    <source>
        <dbReference type="ARBA" id="ARBA00047949"/>
    </source>
</evidence>
<sequence>MFTRTTLTRLYSTSYEPSRSISLRLNWLLRHGASENQLLLRPDGYVRVDDVRSCWSFRNTPPDVVDEFLSHVARGNSKYFNIKQDYDIRTGAPSWWIRTIWGHTIPHVDVTIKRIHSAEELPLVVFPAGLDEGTHAEHHGIFPDDDGLIRLRSLPPQQEHTFSYGPGAYYPVCIHLDVAKMLDAGIQLFLNPRGHVLTTGDHNNIIHPWFFAKVEHVKLRRETIWRRAWKTTKRRSADVEHDTS</sequence>
<dbReference type="InterPro" id="IPR002745">
    <property type="entry name" value="Ptrans_KptA/Tpt1"/>
</dbReference>
<dbReference type="EMBL" id="DF847199">
    <property type="protein sequence ID" value="GAT51420.1"/>
    <property type="molecule type" value="Genomic_DNA"/>
</dbReference>
<dbReference type="PANTHER" id="PTHR12684:SF2">
    <property type="entry name" value="TRNA 2'-PHOSPHOTRANSFERASE 1"/>
    <property type="match status" value="1"/>
</dbReference>
<organism evidence="4 5">
    <name type="scientific">Mycena chlorophos</name>
    <name type="common">Agaric fungus</name>
    <name type="synonym">Agaricus chlorophos</name>
    <dbReference type="NCBI Taxonomy" id="658473"/>
    <lineage>
        <taxon>Eukaryota</taxon>
        <taxon>Fungi</taxon>
        <taxon>Dikarya</taxon>
        <taxon>Basidiomycota</taxon>
        <taxon>Agaricomycotina</taxon>
        <taxon>Agaricomycetes</taxon>
        <taxon>Agaricomycetidae</taxon>
        <taxon>Agaricales</taxon>
        <taxon>Marasmiineae</taxon>
        <taxon>Mycenaceae</taxon>
        <taxon>Mycena</taxon>
    </lineage>
</organism>
<dbReference type="Pfam" id="PF01885">
    <property type="entry name" value="PTS_2-RNA"/>
    <property type="match status" value="1"/>
</dbReference>
<protein>
    <recommendedName>
        <fullName evidence="2">2'-phosphotransferase</fullName>
        <ecNumber evidence="2">2.7.1.160</ecNumber>
    </recommendedName>
</protein>
<proteinExistence type="predicted"/>
<reference evidence="4" key="1">
    <citation type="submission" date="2014-09" db="EMBL/GenBank/DDBJ databases">
        <title>Genome sequence of the luminous mushroom Mycena chlorophos for searching fungal bioluminescence genes.</title>
        <authorList>
            <person name="Tanaka Y."/>
            <person name="Kasuga D."/>
            <person name="Oba Y."/>
            <person name="Hase S."/>
            <person name="Sato K."/>
            <person name="Oba Y."/>
            <person name="Sakakibara Y."/>
        </authorList>
    </citation>
    <scope>NUCLEOTIDE SEQUENCE</scope>
</reference>